<dbReference type="EMBL" id="CP146612">
    <property type="protein sequence ID" value="WWX24567.1"/>
    <property type="molecule type" value="Genomic_DNA"/>
</dbReference>
<dbReference type="InterPro" id="IPR030662">
    <property type="entry name" value="DPH6/MJ0570"/>
</dbReference>
<organism evidence="2 3">
    <name type="scientific">Candidatus Dehalogenimonas loeffleri</name>
    <dbReference type="NCBI Taxonomy" id="3127115"/>
    <lineage>
        <taxon>Bacteria</taxon>
        <taxon>Bacillati</taxon>
        <taxon>Chloroflexota</taxon>
        <taxon>Dehalococcoidia</taxon>
        <taxon>Dehalococcoidales</taxon>
        <taxon>Dehalococcoidaceae</taxon>
        <taxon>Dehalogenimonas</taxon>
    </lineage>
</organism>
<dbReference type="InterPro" id="IPR014729">
    <property type="entry name" value="Rossmann-like_a/b/a_fold"/>
</dbReference>
<dbReference type="PANTHER" id="PTHR12196">
    <property type="entry name" value="DOMAIN OF UNKNOWN FUNCTION 71 DUF71 -CONTAINING PROTEIN"/>
    <property type="match status" value="1"/>
</dbReference>
<keyword evidence="3" id="KW-1185">Reference proteome</keyword>
<dbReference type="Pfam" id="PF01902">
    <property type="entry name" value="Diphthami_syn_2"/>
    <property type="match status" value="1"/>
</dbReference>
<dbReference type="EC" id="6.3.1.14" evidence="2"/>
<evidence type="ECO:0000313" key="2">
    <source>
        <dbReference type="EMBL" id="WWX24567.1"/>
    </source>
</evidence>
<evidence type="ECO:0000313" key="3">
    <source>
        <dbReference type="Proteomes" id="UP001375370"/>
    </source>
</evidence>
<sequence>MDVFVSWSGGKDCCLATYRAQKAGHRIRRLASIVTEHSGEVWPHRIPPQVVELQAEALGIPLTRTITTVDSYNDSYRDMLQKFQAEGITGGVFGDVSVGNYLAEKHLNWVNSVCEPAGITPILPLWDEGRASLLTDLIDSGFTAIIIVVDDTRLGKEWLGRKLDHETLSELRARAESSPSGQVGYYHTLVIDGPIFAKRLEITEFEPVLIYGNWFMGIHDCCLVEKTGTGSKAAVTPRSLHND</sequence>
<dbReference type="Proteomes" id="UP001375370">
    <property type="component" value="Chromosome"/>
</dbReference>
<dbReference type="Gene3D" id="3.40.50.620">
    <property type="entry name" value="HUPs"/>
    <property type="match status" value="1"/>
</dbReference>
<dbReference type="NCBIfam" id="TIGR00290">
    <property type="entry name" value="MJ0570_dom"/>
    <property type="match status" value="1"/>
</dbReference>
<dbReference type="RefSeq" id="WP_338736676.1">
    <property type="nucleotide sequence ID" value="NZ_CP146612.1"/>
</dbReference>
<protein>
    <submittedName>
        <fullName evidence="2">Diphthine--ammonia ligase</fullName>
        <ecNumber evidence="2">6.3.1.14</ecNumber>
    </submittedName>
</protein>
<dbReference type="CDD" id="cd01994">
    <property type="entry name" value="AANH_PF0828-like"/>
    <property type="match status" value="1"/>
</dbReference>
<dbReference type="PANTHER" id="PTHR12196:SF2">
    <property type="entry name" value="DIPHTHINE--AMMONIA LIGASE"/>
    <property type="match status" value="1"/>
</dbReference>
<dbReference type="SUPFAM" id="SSF52402">
    <property type="entry name" value="Adenine nucleotide alpha hydrolases-like"/>
    <property type="match status" value="1"/>
</dbReference>
<feature type="domain" description="Diphthamide synthase" evidence="1">
    <location>
        <begin position="1"/>
        <end position="219"/>
    </location>
</feature>
<keyword evidence="2" id="KW-0436">Ligase</keyword>
<reference evidence="2 3" key="1">
    <citation type="submission" date="2024-03" db="EMBL/GenBank/DDBJ databases">
        <title>A Dehalogenimonas Isolated from Estuarine Sediments Dihaloeliminates Chlorinated Alkanes.</title>
        <authorList>
            <person name="Yang Y."/>
            <person name="Wang H."/>
        </authorList>
    </citation>
    <scope>NUCLEOTIDE SEQUENCE [LARGE SCALE GENOMIC DNA]</scope>
    <source>
        <strain evidence="2 3">W</strain>
    </source>
</reference>
<evidence type="ECO:0000259" key="1">
    <source>
        <dbReference type="Pfam" id="PF01902"/>
    </source>
</evidence>
<gene>
    <name evidence="2" type="ORF">V8247_04660</name>
</gene>
<dbReference type="GO" id="GO:0017178">
    <property type="term" value="F:diphthine-ammonia ligase activity"/>
    <property type="evidence" value="ECO:0007669"/>
    <property type="project" value="UniProtKB-EC"/>
</dbReference>
<name>A0ABZ2J0U3_9CHLR</name>
<dbReference type="InterPro" id="IPR002761">
    <property type="entry name" value="Diphthami_syn_dom"/>
</dbReference>
<dbReference type="Gene3D" id="3.90.1490.10">
    <property type="entry name" value="putative n-type atp pyrophosphatase, domain 2"/>
    <property type="match status" value="1"/>
</dbReference>
<accession>A0ABZ2J0U3</accession>
<proteinExistence type="predicted"/>